<keyword evidence="2" id="KW-0472">Membrane</keyword>
<keyword evidence="4" id="KW-1185">Reference proteome</keyword>
<dbReference type="InterPro" id="IPR035197">
    <property type="entry name" value="DUF5313"/>
</dbReference>
<dbReference type="EMBL" id="BAAALM010000018">
    <property type="protein sequence ID" value="GAA1219406.1"/>
    <property type="molecule type" value="Genomic_DNA"/>
</dbReference>
<evidence type="ECO:0008006" key="5">
    <source>
        <dbReference type="Google" id="ProtNLM"/>
    </source>
</evidence>
<reference evidence="3 4" key="1">
    <citation type="journal article" date="2019" name="Int. J. Syst. Evol. Microbiol.">
        <title>The Global Catalogue of Microorganisms (GCM) 10K type strain sequencing project: providing services to taxonomists for standard genome sequencing and annotation.</title>
        <authorList>
            <consortium name="The Broad Institute Genomics Platform"/>
            <consortium name="The Broad Institute Genome Sequencing Center for Infectious Disease"/>
            <person name="Wu L."/>
            <person name="Ma J."/>
        </authorList>
    </citation>
    <scope>NUCLEOTIDE SEQUENCE [LARGE SCALE GENOMIC DNA]</scope>
    <source>
        <strain evidence="3 4">JCM 13022</strain>
    </source>
</reference>
<evidence type="ECO:0000256" key="1">
    <source>
        <dbReference type="SAM" id="MobiDB-lite"/>
    </source>
</evidence>
<keyword evidence="2" id="KW-0812">Transmembrane</keyword>
<protein>
    <recommendedName>
        <fullName evidence="5">DUF2628 domain-containing protein</fullName>
    </recommendedName>
</protein>
<evidence type="ECO:0000313" key="3">
    <source>
        <dbReference type="EMBL" id="GAA1219406.1"/>
    </source>
</evidence>
<keyword evidence="2" id="KW-1133">Transmembrane helix</keyword>
<dbReference type="Proteomes" id="UP001500467">
    <property type="component" value="Unassembled WGS sequence"/>
</dbReference>
<name>A0ABN1VPY4_9PSEU</name>
<dbReference type="Pfam" id="PF17240">
    <property type="entry name" value="DUF5313"/>
    <property type="match status" value="1"/>
</dbReference>
<feature type="transmembrane region" description="Helical" evidence="2">
    <location>
        <begin position="90"/>
        <end position="108"/>
    </location>
</feature>
<proteinExistence type="predicted"/>
<comment type="caution">
    <text evidence="3">The sequence shown here is derived from an EMBL/GenBank/DDBJ whole genome shotgun (WGS) entry which is preliminary data.</text>
</comment>
<feature type="compositionally biased region" description="Acidic residues" evidence="1">
    <location>
        <begin position="17"/>
        <end position="48"/>
    </location>
</feature>
<evidence type="ECO:0000313" key="4">
    <source>
        <dbReference type="Proteomes" id="UP001500467"/>
    </source>
</evidence>
<evidence type="ECO:0000256" key="2">
    <source>
        <dbReference type="SAM" id="Phobius"/>
    </source>
</evidence>
<dbReference type="RefSeq" id="WP_308292063.1">
    <property type="nucleotide sequence ID" value="NZ_BAAALM010000018.1"/>
</dbReference>
<gene>
    <name evidence="3" type="ORF">GCM10009675_47670</name>
</gene>
<organism evidence="3 4">
    <name type="scientific">Prauserella alba</name>
    <dbReference type="NCBI Taxonomy" id="176898"/>
    <lineage>
        <taxon>Bacteria</taxon>
        <taxon>Bacillati</taxon>
        <taxon>Actinomycetota</taxon>
        <taxon>Actinomycetes</taxon>
        <taxon>Pseudonocardiales</taxon>
        <taxon>Pseudonocardiaceae</taxon>
        <taxon>Prauserella</taxon>
    </lineage>
</organism>
<accession>A0ABN1VPY4</accession>
<feature type="region of interest" description="Disordered" evidence="1">
    <location>
        <begin position="1"/>
        <end position="56"/>
    </location>
</feature>
<sequence length="177" mass="19426">MTANEENASEDRACEDQGGEDQGGEDQGGEDQGSEDQGSEDQGSEDQGSEGKVRPGPIHWLRYSVGGRLPDELAPWVLKDATSRAWRWRLAARNLVYLIPLASVWLLLPGPLGLRLSLSLMAMVVGVFYSQAYGDESVELRVAKHGFAYGQARAIRRERANAADAANREAYEAIYRS</sequence>